<keyword evidence="10" id="KW-1185">Reference proteome</keyword>
<evidence type="ECO:0000256" key="4">
    <source>
        <dbReference type="ARBA" id="ARBA00023277"/>
    </source>
</evidence>
<dbReference type="Proteomes" id="UP000291106">
    <property type="component" value="Chromosome"/>
</dbReference>
<evidence type="ECO:0000256" key="2">
    <source>
        <dbReference type="ARBA" id="ARBA00006206"/>
    </source>
</evidence>
<feature type="binding site" evidence="8">
    <location>
        <begin position="175"/>
        <end position="177"/>
    </location>
    <ligand>
        <name>beta-D-galactose</name>
        <dbReference type="ChEBI" id="CHEBI:27667"/>
    </ligand>
</feature>
<dbReference type="InterPro" id="IPR047215">
    <property type="entry name" value="Galactose_mutarotase-like"/>
</dbReference>
<evidence type="ECO:0000256" key="6">
    <source>
        <dbReference type="PIRSR" id="PIRSR005096-1"/>
    </source>
</evidence>
<dbReference type="OrthoDB" id="9779408at2"/>
<organism evidence="9 10">
    <name type="scientific">Shewanella maritima</name>
    <dbReference type="NCBI Taxonomy" id="2520507"/>
    <lineage>
        <taxon>Bacteria</taxon>
        <taxon>Pseudomonadati</taxon>
        <taxon>Pseudomonadota</taxon>
        <taxon>Gammaproteobacteria</taxon>
        <taxon>Alteromonadales</taxon>
        <taxon>Shewanellaceae</taxon>
        <taxon>Shewanella</taxon>
    </lineage>
</organism>
<feature type="binding site" evidence="8">
    <location>
        <begin position="80"/>
        <end position="81"/>
    </location>
    <ligand>
        <name>beta-D-galactose</name>
        <dbReference type="ChEBI" id="CHEBI:27667"/>
    </ligand>
</feature>
<keyword evidence="3 5" id="KW-0413">Isomerase</keyword>
<dbReference type="CDD" id="cd09019">
    <property type="entry name" value="galactose_mutarotase_like"/>
    <property type="match status" value="1"/>
</dbReference>
<dbReference type="Gene3D" id="2.70.98.10">
    <property type="match status" value="1"/>
</dbReference>
<comment type="pathway">
    <text evidence="1 5">Carbohydrate metabolism; hexose metabolism.</text>
</comment>
<dbReference type="NCBIfam" id="NF008277">
    <property type="entry name" value="PRK11055.1"/>
    <property type="match status" value="1"/>
</dbReference>
<reference evidence="9 10" key="1">
    <citation type="submission" date="2019-02" db="EMBL/GenBank/DDBJ databases">
        <title>Shewanella sp. D4-2 isolated from Dokdo Island.</title>
        <authorList>
            <person name="Baek K."/>
        </authorList>
    </citation>
    <scope>NUCLEOTIDE SEQUENCE [LARGE SCALE GENOMIC DNA]</scope>
    <source>
        <strain evidence="9 10">D4-2</strain>
    </source>
</reference>
<feature type="active site" description="Proton acceptor" evidence="6">
    <location>
        <position position="309"/>
    </location>
</feature>
<name>A0A411PMW3_9GAMM</name>
<dbReference type="InterPro" id="IPR014718">
    <property type="entry name" value="GH-type_carb-bd"/>
</dbReference>
<dbReference type="SUPFAM" id="SSF74650">
    <property type="entry name" value="Galactose mutarotase-like"/>
    <property type="match status" value="1"/>
</dbReference>
<evidence type="ECO:0000313" key="9">
    <source>
        <dbReference type="EMBL" id="QBF84887.1"/>
    </source>
</evidence>
<dbReference type="GO" id="GO:0004034">
    <property type="term" value="F:aldose 1-epimerase activity"/>
    <property type="evidence" value="ECO:0007669"/>
    <property type="project" value="UniProtKB-EC"/>
</dbReference>
<evidence type="ECO:0000256" key="3">
    <source>
        <dbReference type="ARBA" id="ARBA00023235"/>
    </source>
</evidence>
<evidence type="ECO:0000256" key="7">
    <source>
        <dbReference type="PIRSR" id="PIRSR005096-2"/>
    </source>
</evidence>
<dbReference type="GO" id="GO:0005737">
    <property type="term" value="C:cytoplasm"/>
    <property type="evidence" value="ECO:0007669"/>
    <property type="project" value="TreeGrafter"/>
</dbReference>
<evidence type="ECO:0000313" key="10">
    <source>
        <dbReference type="Proteomes" id="UP000291106"/>
    </source>
</evidence>
<dbReference type="RefSeq" id="WP_130603439.1">
    <property type="nucleotide sequence ID" value="NZ_CP036200.1"/>
</dbReference>
<dbReference type="GO" id="GO:0033499">
    <property type="term" value="P:galactose catabolic process via UDP-galactose, Leloir pathway"/>
    <property type="evidence" value="ECO:0007669"/>
    <property type="project" value="TreeGrafter"/>
</dbReference>
<dbReference type="AlphaFoldDB" id="A0A411PMW3"/>
<feature type="binding site" evidence="7">
    <location>
        <position position="244"/>
    </location>
    <ligand>
        <name>beta-D-galactose</name>
        <dbReference type="ChEBI" id="CHEBI:27667"/>
    </ligand>
</feature>
<dbReference type="EC" id="5.1.3.3" evidence="5"/>
<comment type="catalytic activity">
    <reaction evidence="5">
        <text>alpha-D-glucose = beta-D-glucose</text>
        <dbReference type="Rhea" id="RHEA:10264"/>
        <dbReference type="ChEBI" id="CHEBI:15903"/>
        <dbReference type="ChEBI" id="CHEBI:17925"/>
        <dbReference type="EC" id="5.1.3.3"/>
    </reaction>
</comment>
<dbReference type="GO" id="GO:0030246">
    <property type="term" value="F:carbohydrate binding"/>
    <property type="evidence" value="ECO:0007669"/>
    <property type="project" value="InterPro"/>
</dbReference>
<dbReference type="UniPathway" id="UPA00242"/>
<gene>
    <name evidence="9" type="ORF">EXU30_11775</name>
</gene>
<dbReference type="InterPro" id="IPR011013">
    <property type="entry name" value="Gal_mutarotase_sf_dom"/>
</dbReference>
<dbReference type="InterPro" id="IPR015443">
    <property type="entry name" value="Aldose_1-epimerase"/>
</dbReference>
<feature type="active site" description="Proton donor" evidence="6">
    <location>
        <position position="175"/>
    </location>
</feature>
<dbReference type="EMBL" id="CP036200">
    <property type="protein sequence ID" value="QBF84887.1"/>
    <property type="molecule type" value="Genomic_DNA"/>
</dbReference>
<dbReference type="KEGG" id="smai:EXU30_11775"/>
<protein>
    <recommendedName>
        <fullName evidence="5">Aldose 1-epimerase</fullName>
        <ecNumber evidence="5">5.1.3.3</ecNumber>
    </recommendedName>
</protein>
<dbReference type="PIRSF" id="PIRSF005096">
    <property type="entry name" value="GALM"/>
    <property type="match status" value="1"/>
</dbReference>
<comment type="similarity">
    <text evidence="2 5">Belongs to the aldose epimerase family.</text>
</comment>
<dbReference type="InterPro" id="IPR008183">
    <property type="entry name" value="Aldose_1/G6P_1-epimerase"/>
</dbReference>
<proteinExistence type="inferred from homology"/>
<dbReference type="PANTHER" id="PTHR10091">
    <property type="entry name" value="ALDOSE-1-EPIMERASE"/>
    <property type="match status" value="1"/>
</dbReference>
<dbReference type="Pfam" id="PF01263">
    <property type="entry name" value="Aldose_epim"/>
    <property type="match status" value="1"/>
</dbReference>
<dbReference type="GO" id="GO:0006006">
    <property type="term" value="P:glucose metabolic process"/>
    <property type="evidence" value="ECO:0007669"/>
    <property type="project" value="TreeGrafter"/>
</dbReference>
<accession>A0A411PMW3</accession>
<evidence type="ECO:0000256" key="5">
    <source>
        <dbReference type="PIRNR" id="PIRNR005096"/>
    </source>
</evidence>
<sequence>MVKVTQLQPWQDPRGGEIQRVQLDNGAITMEVLSLGGIIRTLTTADKHGQHDNIVLGCDSIEDYLKQSAHLGAIAGRYANRIANGQFTVNGEQYQLSVNNATNCLHGGEQGFNLKQWQMNLLDDGVRLTLSSPDGDMGFPGNCNVTLDYRLDGDSLTVDIKATTDKTCPLSLTQHSYFNLGGQQCHSNTEHLVQVDAKQYLTMNDVGIPQQMLNVSGTDLDMLQATPMAVQTQRTALAATNGFDHCYVLEQTDTNQLQRFGSIVEPNSGRSLTLYTNQVGVQLYGANFLSGTVGYQQQVYNDHQAICIEPQLVPDSPNQPHLPGNGFTQPGETYHHVSRYQFGLAD</sequence>
<keyword evidence="4 5" id="KW-0119">Carbohydrate metabolism</keyword>
<dbReference type="PANTHER" id="PTHR10091:SF0">
    <property type="entry name" value="GALACTOSE MUTAROTASE"/>
    <property type="match status" value="1"/>
</dbReference>
<evidence type="ECO:0000256" key="1">
    <source>
        <dbReference type="ARBA" id="ARBA00005028"/>
    </source>
</evidence>
<evidence type="ECO:0000256" key="8">
    <source>
        <dbReference type="PIRSR" id="PIRSR005096-3"/>
    </source>
</evidence>